<protein>
    <recommendedName>
        <fullName evidence="6">Ribonuclease P protein component</fullName>
        <ecNumber evidence="6">3.1.26.5</ecNumber>
    </recommendedName>
</protein>
<dbReference type="GO" id="GO:0008033">
    <property type="term" value="P:tRNA processing"/>
    <property type="evidence" value="ECO:0007669"/>
    <property type="project" value="UniProtKB-KW"/>
</dbReference>
<dbReference type="SUPFAM" id="SSF54211">
    <property type="entry name" value="Ribosomal protein S5 domain 2-like"/>
    <property type="match status" value="1"/>
</dbReference>
<dbReference type="AlphaFoldDB" id="W5SUK1"/>
<dbReference type="EC" id="3.1.26.5" evidence="6"/>
<gene>
    <name evidence="7" type="ORF">BCO_0071200</name>
</gene>
<dbReference type="InterPro" id="IPR020568">
    <property type="entry name" value="Ribosomal_Su5_D2-typ_SF"/>
</dbReference>
<keyword evidence="1" id="KW-0819">tRNA processing</keyword>
<dbReference type="eggNOG" id="COG0594">
    <property type="taxonomic scope" value="Bacteria"/>
</dbReference>
<proteinExistence type="predicted"/>
<dbReference type="RefSeq" id="WP_025408071.1">
    <property type="nucleotide sequence ID" value="NZ_CP005745.1"/>
</dbReference>
<evidence type="ECO:0000256" key="3">
    <source>
        <dbReference type="ARBA" id="ARBA00022759"/>
    </source>
</evidence>
<evidence type="ECO:0000256" key="4">
    <source>
        <dbReference type="ARBA" id="ARBA00022801"/>
    </source>
</evidence>
<dbReference type="OrthoDB" id="350607at2"/>
<dbReference type="Proteomes" id="UP000019330">
    <property type="component" value="Chromosome"/>
</dbReference>
<dbReference type="GO" id="GO:0004526">
    <property type="term" value="F:ribonuclease P activity"/>
    <property type="evidence" value="ECO:0007669"/>
    <property type="project" value="UniProtKB-UniRule"/>
</dbReference>
<dbReference type="STRING" id="1313292.BCO_0071200"/>
<evidence type="ECO:0000313" key="7">
    <source>
        <dbReference type="EMBL" id="AHH10615.1"/>
    </source>
</evidence>
<accession>W5SUK1</accession>
<keyword evidence="2" id="KW-0540">Nuclease</keyword>
<evidence type="ECO:0000256" key="6">
    <source>
        <dbReference type="NCBIfam" id="TIGR00188"/>
    </source>
</evidence>
<sequence>MRKRNISIKSKREIQELFKKGKFIRLEGINIFYKFTSLAISRMIVTFPKIFKGAVKRNRVRRIFKECFRKQFSLLKGMYVDLIFVVYPQKVDVNYCEVEMILDNVSAYVMKRKV</sequence>
<dbReference type="EMBL" id="CP005745">
    <property type="protein sequence ID" value="AHH10615.1"/>
    <property type="molecule type" value="Genomic_DNA"/>
</dbReference>
<dbReference type="Gene3D" id="3.30.230.10">
    <property type="match status" value="1"/>
</dbReference>
<evidence type="ECO:0000313" key="8">
    <source>
        <dbReference type="Proteomes" id="UP000019330"/>
    </source>
</evidence>
<keyword evidence="3" id="KW-0255">Endonuclease</keyword>
<dbReference type="NCBIfam" id="TIGR00188">
    <property type="entry name" value="rnpA"/>
    <property type="match status" value="1"/>
</dbReference>
<keyword evidence="5" id="KW-0694">RNA-binding</keyword>
<dbReference type="InterPro" id="IPR014721">
    <property type="entry name" value="Ribsml_uS5_D2-typ_fold_subgr"/>
</dbReference>
<dbReference type="Pfam" id="PF00825">
    <property type="entry name" value="Ribonuclease_P"/>
    <property type="match status" value="1"/>
</dbReference>
<dbReference type="HOGENOM" id="CLU_2116283_0_0_12"/>
<evidence type="ECO:0000256" key="1">
    <source>
        <dbReference type="ARBA" id="ARBA00022694"/>
    </source>
</evidence>
<evidence type="ECO:0000256" key="5">
    <source>
        <dbReference type="ARBA" id="ARBA00022884"/>
    </source>
</evidence>
<organism evidence="7 8">
    <name type="scientific">Borrelia coriaceae ATCC 43381</name>
    <dbReference type="NCBI Taxonomy" id="1408429"/>
    <lineage>
        <taxon>Bacteria</taxon>
        <taxon>Pseudomonadati</taxon>
        <taxon>Spirochaetota</taxon>
        <taxon>Spirochaetia</taxon>
        <taxon>Spirochaetales</taxon>
        <taxon>Borreliaceae</taxon>
        <taxon>Borrelia</taxon>
    </lineage>
</organism>
<keyword evidence="4 7" id="KW-0378">Hydrolase</keyword>
<name>W5SUK1_9SPIR</name>
<evidence type="ECO:0000256" key="2">
    <source>
        <dbReference type="ARBA" id="ARBA00022722"/>
    </source>
</evidence>
<dbReference type="InterPro" id="IPR000100">
    <property type="entry name" value="RNase_P"/>
</dbReference>
<reference evidence="7" key="1">
    <citation type="submission" date="2013-04" db="EMBL/GenBank/DDBJ databases">
        <title>Comparative Genomics of Relapsing Fever Spirochetes.</title>
        <authorList>
            <person name="Schwan T.G."/>
            <person name="Raffel S.J."/>
            <person name="Porcella S.F."/>
            <person name="Martens C.A."/>
            <person name="Bruno D.P."/>
            <person name="Ricklefs S.M."/>
            <person name="Barbian K.B."/>
        </authorList>
    </citation>
    <scope>NUCLEOTIDE SEQUENCE [LARGE SCALE GENOMIC DNA]</scope>
    <source>
        <strain evidence="7">Co53</strain>
    </source>
</reference>
<dbReference type="GO" id="GO:0000049">
    <property type="term" value="F:tRNA binding"/>
    <property type="evidence" value="ECO:0007669"/>
    <property type="project" value="InterPro"/>
</dbReference>
<keyword evidence="8" id="KW-1185">Reference proteome</keyword>
<dbReference type="PATRIC" id="fig|1313292.3.peg.465"/>